<evidence type="ECO:0000313" key="1">
    <source>
        <dbReference type="EMBL" id="KAF7197682.1"/>
    </source>
</evidence>
<dbReference type="InterPro" id="IPR036047">
    <property type="entry name" value="F-box-like_dom_sf"/>
</dbReference>
<evidence type="ECO:0008006" key="3">
    <source>
        <dbReference type="Google" id="ProtNLM"/>
    </source>
</evidence>
<organism evidence="1 2">
    <name type="scientific">Pseudocercospora fuligena</name>
    <dbReference type="NCBI Taxonomy" id="685502"/>
    <lineage>
        <taxon>Eukaryota</taxon>
        <taxon>Fungi</taxon>
        <taxon>Dikarya</taxon>
        <taxon>Ascomycota</taxon>
        <taxon>Pezizomycotina</taxon>
        <taxon>Dothideomycetes</taxon>
        <taxon>Dothideomycetidae</taxon>
        <taxon>Mycosphaerellales</taxon>
        <taxon>Mycosphaerellaceae</taxon>
        <taxon>Pseudocercospora</taxon>
    </lineage>
</organism>
<reference evidence="1" key="1">
    <citation type="submission" date="2020-04" db="EMBL/GenBank/DDBJ databases">
        <title>Draft genome resource of the tomato pathogen Pseudocercospora fuligena.</title>
        <authorList>
            <person name="Zaccaron A."/>
        </authorList>
    </citation>
    <scope>NUCLEOTIDE SEQUENCE</scope>
    <source>
        <strain evidence="1">PF001</strain>
    </source>
</reference>
<protein>
    <recommendedName>
        <fullName evidence="3">F-box domain-containing protein</fullName>
    </recommendedName>
</protein>
<proteinExistence type="predicted"/>
<dbReference type="Proteomes" id="UP000660729">
    <property type="component" value="Unassembled WGS sequence"/>
</dbReference>
<dbReference type="EMBL" id="JABCIY010000008">
    <property type="protein sequence ID" value="KAF7197682.1"/>
    <property type="molecule type" value="Genomic_DNA"/>
</dbReference>
<evidence type="ECO:0000313" key="2">
    <source>
        <dbReference type="Proteomes" id="UP000660729"/>
    </source>
</evidence>
<dbReference type="OrthoDB" id="3800738at2759"/>
<name>A0A8H6VPD9_9PEZI</name>
<accession>A0A8H6VPD9</accession>
<dbReference type="SUPFAM" id="SSF81383">
    <property type="entry name" value="F-box domain"/>
    <property type="match status" value="1"/>
</dbReference>
<sequence length="209" mass="23834">MDSATKTVFATAELLEQILLGLPIRSLARSKTTSKRWSDTIAASPKLRDRLAFREPTPYTLNKWWMRTYTINPRLVGMKTKRSKIMAVHHPYLDEVEYEIAIDHQAVLDLPTAPLQELISQPPETQAYVTLAWMEGEDPCEVCSTPLLANDGITFAVLRQSILADMEEKQRWYPQKTLNLADFCVGFYETPDTDKSRALSLKKNYGNLP</sequence>
<keyword evidence="2" id="KW-1185">Reference proteome</keyword>
<gene>
    <name evidence="1" type="ORF">HII31_01021</name>
</gene>
<comment type="caution">
    <text evidence="1">The sequence shown here is derived from an EMBL/GenBank/DDBJ whole genome shotgun (WGS) entry which is preliminary data.</text>
</comment>
<dbReference type="AlphaFoldDB" id="A0A8H6VPD9"/>